<evidence type="ECO:0000256" key="2">
    <source>
        <dbReference type="SAM" id="MobiDB-lite"/>
    </source>
</evidence>
<accession>A0A1R1L7F7</accession>
<name>A0A1R1L7F7_9MICC</name>
<feature type="compositionally biased region" description="Low complexity" evidence="2">
    <location>
        <begin position="246"/>
        <end position="266"/>
    </location>
</feature>
<dbReference type="AlphaFoldDB" id="A0A1R1L7F7"/>
<evidence type="ECO:0000313" key="5">
    <source>
        <dbReference type="Proteomes" id="UP000187085"/>
    </source>
</evidence>
<gene>
    <name evidence="4" type="ORF">BKD30_13410</name>
</gene>
<protein>
    <submittedName>
        <fullName evidence="4">Uncharacterized protein</fullName>
    </submittedName>
</protein>
<organism evidence="4 5">
    <name type="scientific">Tersicoccus phoenicis</name>
    <dbReference type="NCBI Taxonomy" id="554083"/>
    <lineage>
        <taxon>Bacteria</taxon>
        <taxon>Bacillati</taxon>
        <taxon>Actinomycetota</taxon>
        <taxon>Actinomycetes</taxon>
        <taxon>Micrococcales</taxon>
        <taxon>Micrococcaceae</taxon>
        <taxon>Tersicoccus</taxon>
    </lineage>
</organism>
<evidence type="ECO:0000256" key="1">
    <source>
        <dbReference type="SAM" id="Coils"/>
    </source>
</evidence>
<feature type="transmembrane region" description="Helical" evidence="3">
    <location>
        <begin position="6"/>
        <end position="26"/>
    </location>
</feature>
<keyword evidence="3" id="KW-0472">Membrane</keyword>
<sequence>MDPFWVTFAATSWVAAGAGVAGWVGLRTRRTSRTRRLELDAARYELRAAHAAVARSRADVQAARAEVARVEAERLSARASDSDVAAARAALQASQSQRRAATAKVTAHRADIRAARAALPAARTSRDALPIARLLSAHDAVLVRWMAYETDPGKAIAHPEMSDHRVPLTAAFLRAQSDARRLRPTSTEAPMSPPEFAAYREAVRRLTRAFDAAEEQVVNRSAGPSSPAPGPWNDLAQELAQNAQRAVARSADALGGAAARAAARAAGGRDRRRRPGA</sequence>
<keyword evidence="3" id="KW-1133">Transmembrane helix</keyword>
<feature type="region of interest" description="Disordered" evidence="2">
    <location>
        <begin position="216"/>
        <end position="277"/>
    </location>
</feature>
<dbReference type="EMBL" id="MRDE01000076">
    <property type="protein sequence ID" value="OMH23329.1"/>
    <property type="molecule type" value="Genomic_DNA"/>
</dbReference>
<dbReference type="OrthoDB" id="4948465at2"/>
<dbReference type="RefSeq" id="WP_076705348.1">
    <property type="nucleotide sequence ID" value="NZ_MRDE01000076.1"/>
</dbReference>
<keyword evidence="5" id="KW-1185">Reference proteome</keyword>
<comment type="caution">
    <text evidence="4">The sequence shown here is derived from an EMBL/GenBank/DDBJ whole genome shotgun (WGS) entry which is preliminary data.</text>
</comment>
<dbReference type="Proteomes" id="UP000187085">
    <property type="component" value="Unassembled WGS sequence"/>
</dbReference>
<reference evidence="4 5" key="1">
    <citation type="submission" date="2016-12" db="EMBL/GenBank/DDBJ databases">
        <title>Draft genome of Tersicoccus phoenicis 1P05MA.</title>
        <authorList>
            <person name="Nakajima Y."/>
            <person name="Yoshizawa S."/>
            <person name="Nakamura K."/>
            <person name="Ogura Y."/>
            <person name="Hayashi T."/>
            <person name="Kogure K."/>
        </authorList>
    </citation>
    <scope>NUCLEOTIDE SEQUENCE [LARGE SCALE GENOMIC DNA]</scope>
    <source>
        <strain evidence="4 5">1p05MA</strain>
    </source>
</reference>
<keyword evidence="1" id="KW-0175">Coiled coil</keyword>
<feature type="coiled-coil region" evidence="1">
    <location>
        <begin position="53"/>
        <end position="80"/>
    </location>
</feature>
<dbReference type="STRING" id="554083.BKD30_13410"/>
<proteinExistence type="predicted"/>
<keyword evidence="3" id="KW-0812">Transmembrane</keyword>
<evidence type="ECO:0000256" key="3">
    <source>
        <dbReference type="SAM" id="Phobius"/>
    </source>
</evidence>
<evidence type="ECO:0000313" key="4">
    <source>
        <dbReference type="EMBL" id="OMH23329.1"/>
    </source>
</evidence>